<comment type="caution">
    <text evidence="1">The sequence shown here is derived from an EMBL/GenBank/DDBJ whole genome shotgun (WGS) entry which is preliminary data.</text>
</comment>
<accession>A0A268QXN9</accession>
<evidence type="ECO:0000313" key="1">
    <source>
        <dbReference type="EMBL" id="PAF12580.1"/>
    </source>
</evidence>
<dbReference type="EMBL" id="NPBS01000670">
    <property type="protein sequence ID" value="PAF12580.1"/>
    <property type="molecule type" value="Genomic_DNA"/>
</dbReference>
<gene>
    <name evidence="1" type="ORF">CHH61_25005</name>
</gene>
<protein>
    <submittedName>
        <fullName evidence="1">Uncharacterized protein</fullName>
    </submittedName>
</protein>
<dbReference type="Proteomes" id="UP000216133">
    <property type="component" value="Unassembled WGS sequence"/>
</dbReference>
<evidence type="ECO:0000313" key="2">
    <source>
        <dbReference type="Proteomes" id="UP000216133"/>
    </source>
</evidence>
<feature type="non-terminal residue" evidence="1">
    <location>
        <position position="1"/>
    </location>
</feature>
<sequence>EYLPFGLGEEIPVTSFIDNDAIETTEEVSSVYTFMNYPHVVYPLGLKSIKASPFITYELETATEKIRTLDSGRPFALE</sequence>
<organism evidence="1 2">
    <name type="scientific">Shouchella clausii</name>
    <name type="common">Alkalihalobacillus clausii</name>
    <dbReference type="NCBI Taxonomy" id="79880"/>
    <lineage>
        <taxon>Bacteria</taxon>
        <taxon>Bacillati</taxon>
        <taxon>Bacillota</taxon>
        <taxon>Bacilli</taxon>
        <taxon>Bacillales</taxon>
        <taxon>Bacillaceae</taxon>
        <taxon>Shouchella</taxon>
    </lineage>
</organism>
<reference evidence="1 2" key="1">
    <citation type="submission" date="2017-07" db="EMBL/GenBank/DDBJ databases">
        <title>Isolation and whole genome analysis of endospore-forming bacteria from heroin.</title>
        <authorList>
            <person name="Kalinowski J."/>
            <person name="Ahrens B."/>
            <person name="Al-Dilaimi A."/>
            <person name="Winkler A."/>
            <person name="Wibberg D."/>
            <person name="Schleenbecker U."/>
            <person name="Ruckert C."/>
            <person name="Wolfel R."/>
            <person name="Grass G."/>
        </authorList>
    </citation>
    <scope>NUCLEOTIDE SEQUENCE [LARGE SCALE GENOMIC DNA]</scope>
    <source>
        <strain evidence="1 2">7523-2</strain>
    </source>
</reference>
<dbReference type="AlphaFoldDB" id="A0A268QXN9"/>
<name>A0A268QXN9_SHOCL</name>
<proteinExistence type="predicted"/>
<feature type="non-terminal residue" evidence="1">
    <location>
        <position position="78"/>
    </location>
</feature>